<protein>
    <submittedName>
        <fullName evidence="1">Uncharacterized protein</fullName>
    </submittedName>
</protein>
<gene>
    <name evidence="1" type="ORF">IAB99_06850</name>
</gene>
<evidence type="ECO:0000313" key="1">
    <source>
        <dbReference type="EMBL" id="MBO8467465.1"/>
    </source>
</evidence>
<dbReference type="Proteomes" id="UP000823660">
    <property type="component" value="Unassembled WGS sequence"/>
</dbReference>
<comment type="caution">
    <text evidence="1">The sequence shown here is derived from an EMBL/GenBank/DDBJ whole genome shotgun (WGS) entry which is preliminary data.</text>
</comment>
<dbReference type="EMBL" id="JADIMH010000038">
    <property type="protein sequence ID" value="MBO8467465.1"/>
    <property type="molecule type" value="Genomic_DNA"/>
</dbReference>
<dbReference type="InterPro" id="IPR016024">
    <property type="entry name" value="ARM-type_fold"/>
</dbReference>
<reference evidence="1" key="2">
    <citation type="journal article" date="2021" name="PeerJ">
        <title>Extensive microbial diversity within the chicken gut microbiome revealed by metagenomics and culture.</title>
        <authorList>
            <person name="Gilroy R."/>
            <person name="Ravi A."/>
            <person name="Getino M."/>
            <person name="Pursley I."/>
            <person name="Horton D.L."/>
            <person name="Alikhan N.F."/>
            <person name="Baker D."/>
            <person name="Gharbi K."/>
            <person name="Hall N."/>
            <person name="Watson M."/>
            <person name="Adriaenssens E.M."/>
            <person name="Foster-Nyarko E."/>
            <person name="Jarju S."/>
            <person name="Secka A."/>
            <person name="Antonio M."/>
            <person name="Oren A."/>
            <person name="Chaudhuri R.R."/>
            <person name="La Ragione R."/>
            <person name="Hildebrand F."/>
            <person name="Pallen M.J."/>
        </authorList>
    </citation>
    <scope>NUCLEOTIDE SEQUENCE</scope>
    <source>
        <strain evidence="1">B1-15692</strain>
    </source>
</reference>
<sequence>MIEDILLPYISGRFREEPHYRLGHIRIVNPLPGTAILGLHIPDMKKIAKELSARDDRMEILHGLETASIEGSSKGGISRLAQMRKPQCTVVHEDFRIKRNAESTLLSRPPALYYEETIIWGLMLDNMKIPLDERLGLFGKFIPNIDNWAVCDTVCCAAKWAGHKGTDKNRLWDFLGNLRDSDREFEVRFATIMTMCYFLEPEWLPGVFKETDRIDFGRIRSKYIPLAEKKSLQSNRYAKAAEPKTVPCGYGYCLSGSKTGTVPGQSPYYVRMGVAWMLATALAKFPEQTREYVRTCNLPDDVVRLYVRKAKESFRTRDTAPL</sequence>
<name>A0A9D9NBT3_9BACT</name>
<accession>A0A9D9NBT3</accession>
<evidence type="ECO:0000313" key="2">
    <source>
        <dbReference type="Proteomes" id="UP000823660"/>
    </source>
</evidence>
<dbReference type="SUPFAM" id="SSF48371">
    <property type="entry name" value="ARM repeat"/>
    <property type="match status" value="2"/>
</dbReference>
<proteinExistence type="predicted"/>
<organism evidence="1 2">
    <name type="scientific">Candidatus Cryptobacteroides faecipullorum</name>
    <dbReference type="NCBI Taxonomy" id="2840764"/>
    <lineage>
        <taxon>Bacteria</taxon>
        <taxon>Pseudomonadati</taxon>
        <taxon>Bacteroidota</taxon>
        <taxon>Bacteroidia</taxon>
        <taxon>Bacteroidales</taxon>
        <taxon>Candidatus Cryptobacteroides</taxon>
    </lineage>
</organism>
<dbReference type="Gene3D" id="1.25.10.90">
    <property type="match status" value="1"/>
</dbReference>
<reference evidence="1" key="1">
    <citation type="submission" date="2020-10" db="EMBL/GenBank/DDBJ databases">
        <authorList>
            <person name="Gilroy R."/>
        </authorList>
    </citation>
    <scope>NUCLEOTIDE SEQUENCE</scope>
    <source>
        <strain evidence="1">B1-15692</strain>
    </source>
</reference>
<dbReference type="AlphaFoldDB" id="A0A9D9NBT3"/>